<dbReference type="PANTHER" id="PTHR46481">
    <property type="entry name" value="ZINC FINGER BED DOMAIN-CONTAINING PROTEIN 4"/>
    <property type="match status" value="1"/>
</dbReference>
<evidence type="ECO:0000256" key="5">
    <source>
        <dbReference type="ARBA" id="ARBA00023242"/>
    </source>
</evidence>
<dbReference type="InterPro" id="IPR012337">
    <property type="entry name" value="RNaseH-like_sf"/>
</dbReference>
<dbReference type="AlphaFoldDB" id="A0A0K6FPG6"/>
<keyword evidence="9" id="KW-1185">Reference proteome</keyword>
<feature type="compositionally biased region" description="Low complexity" evidence="6">
    <location>
        <begin position="101"/>
        <end position="111"/>
    </location>
</feature>
<dbReference type="GO" id="GO:0008270">
    <property type="term" value="F:zinc ion binding"/>
    <property type="evidence" value="ECO:0007669"/>
    <property type="project" value="UniProtKB-KW"/>
</dbReference>
<keyword evidence="3" id="KW-0863">Zinc-finger</keyword>
<reference evidence="8 9" key="1">
    <citation type="submission" date="2015-07" db="EMBL/GenBank/DDBJ databases">
        <authorList>
            <person name="Noorani M."/>
        </authorList>
    </citation>
    <scope>NUCLEOTIDE SEQUENCE [LARGE SCALE GENOMIC DNA]</scope>
    <source>
        <strain evidence="8">BBA 69670</strain>
    </source>
</reference>
<dbReference type="EMBL" id="CYGV01000284">
    <property type="protein sequence ID" value="CUA67982.1"/>
    <property type="molecule type" value="Genomic_DNA"/>
</dbReference>
<feature type="region of interest" description="Disordered" evidence="6">
    <location>
        <begin position="65"/>
        <end position="117"/>
    </location>
</feature>
<evidence type="ECO:0000313" key="9">
    <source>
        <dbReference type="Proteomes" id="UP000044841"/>
    </source>
</evidence>
<evidence type="ECO:0000256" key="4">
    <source>
        <dbReference type="ARBA" id="ARBA00022833"/>
    </source>
</evidence>
<proteinExistence type="predicted"/>
<dbReference type="Pfam" id="PF05699">
    <property type="entry name" value="Dimer_Tnp_hAT"/>
    <property type="match status" value="1"/>
</dbReference>
<dbReference type="GO" id="GO:0005634">
    <property type="term" value="C:nucleus"/>
    <property type="evidence" value="ECO:0007669"/>
    <property type="project" value="UniProtKB-SubCell"/>
</dbReference>
<evidence type="ECO:0000259" key="7">
    <source>
        <dbReference type="Pfam" id="PF05699"/>
    </source>
</evidence>
<dbReference type="PANTHER" id="PTHR46481:SF10">
    <property type="entry name" value="ZINC FINGER BED DOMAIN-CONTAINING PROTEIN 39"/>
    <property type="match status" value="1"/>
</dbReference>
<evidence type="ECO:0000256" key="2">
    <source>
        <dbReference type="ARBA" id="ARBA00022723"/>
    </source>
</evidence>
<keyword evidence="5" id="KW-0539">Nucleus</keyword>
<keyword evidence="2" id="KW-0479">Metal-binding</keyword>
<accession>A0A0K6FPG6</accession>
<sequence length="926" mass="103495">MPDAFSVPLQQSSRVPLSYDSQYYSHGEPSVPNMAPFTTNTAGMYAAGLAPQPTGVYMEYQQFPQQFPPSPTAARSTQPIGIKRKRGSTAARQQQKAPKRTQATAASATTAGIGPSIQHNDKELKELATGASNCSIHTRGVKEPELPSDPKPIEEAKQDAVRRAKGLKPEDLRRPDNKYPRVLCLICLCTSGEWKTWVNSDGGIIKGVRKHMMKFHGAAYAAGYGPDYVTGEEVNPEGLARYIAELVADQDLATTFRRLLCYVGQGNMRASDIPERGAVAKVSSDLSQKEKKWLKEDVKQAQGRISLTSDLWTDEMERPFMAVTTHFINAIDKSVAALAAFRVVEGAHAGTILAQHIFSVLKEYNIVHKVGSVTLDNATNNNTMMEELARLIRAEGYDFDKEGNRIRCFPHIINLAVTAFLDALDLTGDIYLRERNDSGRPPSEKTEKYVSALKQRPDKKCRSTVVALRKGQRRAALRQTIKDGNQNGQFKQKQLETQPGLNGPTDILVEVIIKLRVVQLLLDVPTRWSSTRNMFDRFIELYPAIWEYLNKNKDIFPGMIMSDLEFKVLQDILACLNVPHQAQELLSAEQTPTLSLAFPVYDQLIYSWRQLGKRLGAFQYAIECGISKLQEYMAKSRTSPIHIVAMVLNPCLKYNWIDMYWTEEEKKHAREVVKRFMLQYLEARERRSIAINPEDLSTQASQAQGRGLGSLFLQPGGCLFDDEFGVTPPQSPAAPIRVQPTPQRSLFGAVASSPYASSPSKEATLHRKLIVDAEHEKYAKEKVLPLSELGKTDLVKHWTSINMKEKYSLIHAVAMDVLPAQASSVSSERVFSSSKLTCTRARNRMKTNTVESLQILKYALRNRYRNAGKSIAMAGIEAHDGVEPQTEPESQFDETIDSSSLDLMVRLADVDWGHDAILDEDLDSRL</sequence>
<name>A0A0K6FPG6_9AGAM</name>
<feature type="domain" description="HAT C-terminal dimerisation" evidence="7">
    <location>
        <begin position="775"/>
        <end position="858"/>
    </location>
</feature>
<protein>
    <submittedName>
        <fullName evidence="8">Zinc finger BED domain-containing protein RICESLEEPER 2</fullName>
    </submittedName>
</protein>
<dbReference type="GO" id="GO:0046983">
    <property type="term" value="F:protein dimerization activity"/>
    <property type="evidence" value="ECO:0007669"/>
    <property type="project" value="InterPro"/>
</dbReference>
<evidence type="ECO:0000313" key="8">
    <source>
        <dbReference type="EMBL" id="CUA67982.1"/>
    </source>
</evidence>
<keyword evidence="4" id="KW-0862">Zinc</keyword>
<dbReference type="Proteomes" id="UP000044841">
    <property type="component" value="Unassembled WGS sequence"/>
</dbReference>
<dbReference type="InterPro" id="IPR008906">
    <property type="entry name" value="HATC_C_dom"/>
</dbReference>
<evidence type="ECO:0000256" key="3">
    <source>
        <dbReference type="ARBA" id="ARBA00022771"/>
    </source>
</evidence>
<gene>
    <name evidence="8" type="ORF">RSOLAG22IIIB_13603</name>
</gene>
<evidence type="ECO:0000256" key="6">
    <source>
        <dbReference type="SAM" id="MobiDB-lite"/>
    </source>
</evidence>
<comment type="subcellular location">
    <subcellularLocation>
        <location evidence="1">Nucleus</location>
    </subcellularLocation>
</comment>
<evidence type="ECO:0000256" key="1">
    <source>
        <dbReference type="ARBA" id="ARBA00004123"/>
    </source>
</evidence>
<dbReference type="InterPro" id="IPR052035">
    <property type="entry name" value="ZnF_BED_domain_contain"/>
</dbReference>
<organism evidence="8 9">
    <name type="scientific">Rhizoctonia solani</name>
    <dbReference type="NCBI Taxonomy" id="456999"/>
    <lineage>
        <taxon>Eukaryota</taxon>
        <taxon>Fungi</taxon>
        <taxon>Dikarya</taxon>
        <taxon>Basidiomycota</taxon>
        <taxon>Agaricomycotina</taxon>
        <taxon>Agaricomycetes</taxon>
        <taxon>Cantharellales</taxon>
        <taxon>Ceratobasidiaceae</taxon>
        <taxon>Rhizoctonia</taxon>
    </lineage>
</organism>
<dbReference type="SUPFAM" id="SSF53098">
    <property type="entry name" value="Ribonuclease H-like"/>
    <property type="match status" value="1"/>
</dbReference>